<feature type="signal peptide" evidence="1">
    <location>
        <begin position="1"/>
        <end position="23"/>
    </location>
</feature>
<feature type="chain" id="PRO_5045547625" evidence="1">
    <location>
        <begin position="24"/>
        <end position="283"/>
    </location>
</feature>
<reference evidence="3" key="1">
    <citation type="submission" date="2025-08" db="UniProtKB">
        <authorList>
            <consortium name="RefSeq"/>
        </authorList>
    </citation>
    <scope>IDENTIFICATION</scope>
    <source>
        <tissue evidence="3">Testes</tissue>
    </source>
</reference>
<organism evidence="2 3">
    <name type="scientific">Saccoglossus kowalevskii</name>
    <name type="common">Acorn worm</name>
    <dbReference type="NCBI Taxonomy" id="10224"/>
    <lineage>
        <taxon>Eukaryota</taxon>
        <taxon>Metazoa</taxon>
        <taxon>Hemichordata</taxon>
        <taxon>Enteropneusta</taxon>
        <taxon>Harrimaniidae</taxon>
        <taxon>Saccoglossus</taxon>
    </lineage>
</organism>
<evidence type="ECO:0000313" key="2">
    <source>
        <dbReference type="Proteomes" id="UP000694865"/>
    </source>
</evidence>
<accession>A0ABM0MD13</accession>
<evidence type="ECO:0000313" key="3">
    <source>
        <dbReference type="RefSeq" id="XP_006817904.1"/>
    </source>
</evidence>
<gene>
    <name evidence="3" type="primary">LOC102803692</name>
</gene>
<dbReference type="RefSeq" id="XP_006817904.1">
    <property type="nucleotide sequence ID" value="XM_006817841.1"/>
</dbReference>
<sequence>MNSFFRVPHILFLLLLASSLSSSQVVNISLSTNPSEAYLGETTILTAEIELAASTECGVYIDSETFTRLNVTDPVNAMYDNRHTSVFIDLGTISSSQTIYLDAVVIRALPINGNIVITMVVGYGSYDAVLNEYMHSMPTSTSILYLGPEIEPYMTTDEEVIPGTIPFDKEQELLVEIILPQTTLTSVDITLSFMSADFTYIPVDASFAEINSNSSDVLIDSYNTTSFTVEHSTYSTPARRRLLQSVAQVDVTWTIGDIQNIATANAALTFKIPPHCYYLPFIA</sequence>
<dbReference type="GeneID" id="102803692"/>
<protein>
    <submittedName>
        <fullName evidence="3">Uncharacterized protein LOC102803692</fullName>
    </submittedName>
</protein>
<proteinExistence type="predicted"/>
<keyword evidence="1" id="KW-0732">Signal</keyword>
<dbReference type="Proteomes" id="UP000694865">
    <property type="component" value="Unplaced"/>
</dbReference>
<evidence type="ECO:0000256" key="1">
    <source>
        <dbReference type="SAM" id="SignalP"/>
    </source>
</evidence>
<name>A0ABM0MD13_SACKO</name>
<keyword evidence="2" id="KW-1185">Reference proteome</keyword>